<feature type="region of interest" description="Disordered" evidence="6">
    <location>
        <begin position="322"/>
        <end position="376"/>
    </location>
</feature>
<feature type="transmembrane region" description="Helical" evidence="7">
    <location>
        <begin position="192"/>
        <end position="215"/>
    </location>
</feature>
<gene>
    <name evidence="9" type="ORF">CC86DRAFT_335890</name>
</gene>
<evidence type="ECO:0000256" key="3">
    <source>
        <dbReference type="ARBA" id="ARBA00022989"/>
    </source>
</evidence>
<dbReference type="AlphaFoldDB" id="A0A6A6ZEK8"/>
<dbReference type="InterPro" id="IPR052337">
    <property type="entry name" value="SAT4-like"/>
</dbReference>
<evidence type="ECO:0000256" key="5">
    <source>
        <dbReference type="ARBA" id="ARBA00038359"/>
    </source>
</evidence>
<evidence type="ECO:0000256" key="2">
    <source>
        <dbReference type="ARBA" id="ARBA00022692"/>
    </source>
</evidence>
<keyword evidence="3 7" id="KW-1133">Transmembrane helix</keyword>
<feature type="transmembrane region" description="Helical" evidence="7">
    <location>
        <begin position="261"/>
        <end position="286"/>
    </location>
</feature>
<dbReference type="InterPro" id="IPR049326">
    <property type="entry name" value="Rhodopsin_dom_fungi"/>
</dbReference>
<reference evidence="9" key="1">
    <citation type="journal article" date="2020" name="Stud. Mycol.">
        <title>101 Dothideomycetes genomes: a test case for predicting lifestyles and emergence of pathogens.</title>
        <authorList>
            <person name="Haridas S."/>
            <person name="Albert R."/>
            <person name="Binder M."/>
            <person name="Bloem J."/>
            <person name="Labutti K."/>
            <person name="Salamov A."/>
            <person name="Andreopoulos B."/>
            <person name="Baker S."/>
            <person name="Barry K."/>
            <person name="Bills G."/>
            <person name="Bluhm B."/>
            <person name="Cannon C."/>
            <person name="Castanera R."/>
            <person name="Culley D."/>
            <person name="Daum C."/>
            <person name="Ezra D."/>
            <person name="Gonzalez J."/>
            <person name="Henrissat B."/>
            <person name="Kuo A."/>
            <person name="Liang C."/>
            <person name="Lipzen A."/>
            <person name="Lutzoni F."/>
            <person name="Magnuson J."/>
            <person name="Mondo S."/>
            <person name="Nolan M."/>
            <person name="Ohm R."/>
            <person name="Pangilinan J."/>
            <person name="Park H.-J."/>
            <person name="Ramirez L."/>
            <person name="Alfaro M."/>
            <person name="Sun H."/>
            <person name="Tritt A."/>
            <person name="Yoshinaga Y."/>
            <person name="Zwiers L.-H."/>
            <person name="Turgeon B."/>
            <person name="Goodwin S."/>
            <person name="Spatafora J."/>
            <person name="Crous P."/>
            <person name="Grigoriev I."/>
        </authorList>
    </citation>
    <scope>NUCLEOTIDE SEQUENCE</scope>
    <source>
        <strain evidence="9">CBS 113818</strain>
    </source>
</reference>
<feature type="compositionally biased region" description="Polar residues" evidence="6">
    <location>
        <begin position="342"/>
        <end position="376"/>
    </location>
</feature>
<dbReference type="Pfam" id="PF20684">
    <property type="entry name" value="Fung_rhodopsin"/>
    <property type="match status" value="1"/>
</dbReference>
<organism evidence="9 10">
    <name type="scientific">Ophiobolus disseminans</name>
    <dbReference type="NCBI Taxonomy" id="1469910"/>
    <lineage>
        <taxon>Eukaryota</taxon>
        <taxon>Fungi</taxon>
        <taxon>Dikarya</taxon>
        <taxon>Ascomycota</taxon>
        <taxon>Pezizomycotina</taxon>
        <taxon>Dothideomycetes</taxon>
        <taxon>Pleosporomycetidae</taxon>
        <taxon>Pleosporales</taxon>
        <taxon>Pleosporineae</taxon>
        <taxon>Phaeosphaeriaceae</taxon>
        <taxon>Ophiobolus</taxon>
    </lineage>
</organism>
<dbReference type="PANTHER" id="PTHR33048:SF146">
    <property type="entry name" value="INTEGRAL MEMBRANE PROTEIN"/>
    <property type="match status" value="1"/>
</dbReference>
<proteinExistence type="inferred from homology"/>
<feature type="transmembrane region" description="Helical" evidence="7">
    <location>
        <begin position="64"/>
        <end position="84"/>
    </location>
</feature>
<evidence type="ECO:0000256" key="6">
    <source>
        <dbReference type="SAM" id="MobiDB-lite"/>
    </source>
</evidence>
<dbReference type="GO" id="GO:0016020">
    <property type="term" value="C:membrane"/>
    <property type="evidence" value="ECO:0007669"/>
    <property type="project" value="UniProtKB-SubCell"/>
</dbReference>
<evidence type="ECO:0000256" key="7">
    <source>
        <dbReference type="SAM" id="Phobius"/>
    </source>
</evidence>
<keyword evidence="4 7" id="KW-0472">Membrane</keyword>
<comment type="subcellular location">
    <subcellularLocation>
        <location evidence="1">Membrane</location>
        <topology evidence="1">Multi-pass membrane protein</topology>
    </subcellularLocation>
</comment>
<dbReference type="Proteomes" id="UP000799424">
    <property type="component" value="Unassembled WGS sequence"/>
</dbReference>
<evidence type="ECO:0000313" key="9">
    <source>
        <dbReference type="EMBL" id="KAF2819133.1"/>
    </source>
</evidence>
<feature type="transmembrane region" description="Helical" evidence="7">
    <location>
        <begin position="148"/>
        <end position="172"/>
    </location>
</feature>
<dbReference type="OrthoDB" id="444631at2759"/>
<feature type="domain" description="Rhodopsin" evidence="8">
    <location>
        <begin position="52"/>
        <end position="290"/>
    </location>
</feature>
<keyword evidence="2 7" id="KW-0812">Transmembrane</keyword>
<dbReference type="PANTHER" id="PTHR33048">
    <property type="entry name" value="PTH11-LIKE INTEGRAL MEMBRANE PROTEIN (AFU_ORTHOLOGUE AFUA_5G11245)"/>
    <property type="match status" value="1"/>
</dbReference>
<keyword evidence="10" id="KW-1185">Reference proteome</keyword>
<evidence type="ECO:0000313" key="10">
    <source>
        <dbReference type="Proteomes" id="UP000799424"/>
    </source>
</evidence>
<accession>A0A6A6ZEK8</accession>
<feature type="transmembrane region" description="Helical" evidence="7">
    <location>
        <begin position="31"/>
        <end position="52"/>
    </location>
</feature>
<evidence type="ECO:0000259" key="8">
    <source>
        <dbReference type="Pfam" id="PF20684"/>
    </source>
</evidence>
<feature type="transmembrane region" description="Helical" evidence="7">
    <location>
        <begin position="114"/>
        <end position="136"/>
    </location>
</feature>
<feature type="transmembrane region" description="Helical" evidence="7">
    <location>
        <begin position="227"/>
        <end position="249"/>
    </location>
</feature>
<evidence type="ECO:0000256" key="1">
    <source>
        <dbReference type="ARBA" id="ARBA00004141"/>
    </source>
</evidence>
<dbReference type="EMBL" id="MU006246">
    <property type="protein sequence ID" value="KAF2819133.1"/>
    <property type="molecule type" value="Genomic_DNA"/>
</dbReference>
<protein>
    <recommendedName>
        <fullName evidence="8">Rhodopsin domain-containing protein</fullName>
    </recommendedName>
</protein>
<name>A0A6A6ZEK8_9PLEO</name>
<evidence type="ECO:0000256" key="4">
    <source>
        <dbReference type="ARBA" id="ARBA00023136"/>
    </source>
</evidence>
<sequence>MALPPDMDLSKIPIMANPSGEGPNFANGPSMYPAMLESGIALIVVGGFFLILRLATNLKVARKIGLDDLLCVFAFAGGAGYWALNLSISKQGATKHAWDVPLSFMSSSMAKMQLAILILIAPTMWAAKSAILALYIRVFGSITWLRRTAYAWIVFMALFYSMNVVVGGVYCIPRKGEVWGGASFARCATNNWPHVVVGVFSCLADLLILILPFPIVARLHVDRRRKIALGVVFGTGIILVGLSGVSLYFRVLVYRGIDPTWNAALLAILTVAEIFGTVVVSCAPAISSFWHKILTQSNLWSEIKSSSIFSSLKSRFSEQSSVNSKPSFVRPSKYDHEAAGRTDTSSTLKGTRSNVSEVDSFKVSGSSRNEFITSPL</sequence>
<comment type="similarity">
    <text evidence="5">Belongs to the SAT4 family.</text>
</comment>